<dbReference type="AlphaFoldDB" id="A2BJ58"/>
<feature type="transmembrane region" description="Helical" evidence="1">
    <location>
        <begin position="61"/>
        <end position="82"/>
    </location>
</feature>
<protein>
    <submittedName>
        <fullName evidence="2">Uncharacterized protein</fullName>
    </submittedName>
</protein>
<dbReference type="RefSeq" id="WP_011821336.1">
    <property type="nucleotide sequence ID" value="NC_008818.1"/>
</dbReference>
<dbReference type="EMBL" id="CP000493">
    <property type="protein sequence ID" value="ABM80019.1"/>
    <property type="molecule type" value="Genomic_DNA"/>
</dbReference>
<reference evidence="2 3" key="1">
    <citation type="journal article" date="2007" name="Archaea">
        <title>The genome of Hyperthermus butylicus: a sulfur-reducing, peptide fermenting, neutrophilic Crenarchaeote growing up to 108 degrees C.</title>
        <authorList>
            <person name="Brugger K."/>
            <person name="Chen L."/>
            <person name="Stark M."/>
            <person name="Zibat A."/>
            <person name="Redder P."/>
            <person name="Ruepp A."/>
            <person name="Awayez M."/>
            <person name="She Q."/>
            <person name="Garrett R.A."/>
            <person name="Klenk H.P."/>
        </authorList>
    </citation>
    <scope>NUCLEOTIDE SEQUENCE [LARGE SCALE GENOMIC DNA]</scope>
    <source>
        <strain evidence="3">DSM 5456 / JCM 9403 / PLM1-5</strain>
    </source>
</reference>
<dbReference type="KEGG" id="hbu:Hbut_0147"/>
<dbReference type="EnsemblBacteria" id="ABM80019">
    <property type="protein sequence ID" value="ABM80019"/>
    <property type="gene ID" value="Hbut_0147"/>
</dbReference>
<proteinExistence type="predicted"/>
<dbReference type="GeneID" id="4781759"/>
<keyword evidence="1" id="KW-1133">Transmembrane helix</keyword>
<keyword evidence="1" id="KW-0472">Membrane</keyword>
<keyword evidence="3" id="KW-1185">Reference proteome</keyword>
<gene>
    <name evidence="2" type="ordered locus">Hbut_0147</name>
</gene>
<organism evidence="2 3">
    <name type="scientific">Hyperthermus butylicus (strain DSM 5456 / JCM 9403 / PLM1-5)</name>
    <dbReference type="NCBI Taxonomy" id="415426"/>
    <lineage>
        <taxon>Archaea</taxon>
        <taxon>Thermoproteota</taxon>
        <taxon>Thermoprotei</taxon>
        <taxon>Desulfurococcales</taxon>
        <taxon>Pyrodictiaceae</taxon>
        <taxon>Hyperthermus</taxon>
    </lineage>
</organism>
<dbReference type="Proteomes" id="UP000002593">
    <property type="component" value="Chromosome"/>
</dbReference>
<feature type="transmembrane region" description="Helical" evidence="1">
    <location>
        <begin position="94"/>
        <end position="116"/>
    </location>
</feature>
<name>A2BJ58_HYPBU</name>
<dbReference type="HOGENOM" id="CLU_2044382_0_0_2"/>
<keyword evidence="1" id="KW-0812">Transmembrane</keyword>
<evidence type="ECO:0000313" key="2">
    <source>
        <dbReference type="EMBL" id="ABM80019.1"/>
    </source>
</evidence>
<sequence length="120" mass="12938">MYADRPENLLLIETRDGQRILLGYDAVKLKDLLERMAGNGPSGETRMILYTIQRPDLRIALALYVAALAVAVAAAVLLPAKIVFLGEAMTKGEALVIALVIAATGITDIAIFYALLRSQP</sequence>
<evidence type="ECO:0000256" key="1">
    <source>
        <dbReference type="SAM" id="Phobius"/>
    </source>
</evidence>
<dbReference type="STRING" id="415426.Hbut_0147"/>
<accession>A2BJ58</accession>
<evidence type="ECO:0000313" key="3">
    <source>
        <dbReference type="Proteomes" id="UP000002593"/>
    </source>
</evidence>